<name>A0A212CEH8_CEREH</name>
<feature type="non-terminal residue" evidence="2">
    <location>
        <position position="1"/>
    </location>
</feature>
<accession>A0A212CEH8</accession>
<keyword evidence="3" id="KW-1185">Reference proteome</keyword>
<protein>
    <submittedName>
        <fullName evidence="2">Uncharacterized protein</fullName>
    </submittedName>
</protein>
<feature type="non-terminal residue" evidence="2">
    <location>
        <position position="228"/>
    </location>
</feature>
<reference evidence="2 3" key="1">
    <citation type="journal article" date="2018" name="Mol. Genet. Genomics">
        <title>The red deer Cervus elaphus genome CerEla1.0: sequencing, annotating, genes, and chromosomes.</title>
        <authorList>
            <person name="Bana N.A."/>
            <person name="Nyiri A."/>
            <person name="Nagy J."/>
            <person name="Frank K."/>
            <person name="Nagy T."/>
            <person name="Steger V."/>
            <person name="Schiller M."/>
            <person name="Lakatos P."/>
            <person name="Sugar L."/>
            <person name="Horn P."/>
            <person name="Barta E."/>
            <person name="Orosz L."/>
        </authorList>
    </citation>
    <scope>NUCLEOTIDE SEQUENCE [LARGE SCALE GENOMIC DNA]</scope>
    <source>
        <strain evidence="2">Hungarian</strain>
    </source>
</reference>
<feature type="region of interest" description="Disordered" evidence="1">
    <location>
        <begin position="1"/>
        <end position="21"/>
    </location>
</feature>
<evidence type="ECO:0000313" key="2">
    <source>
        <dbReference type="EMBL" id="OWK04302.1"/>
    </source>
</evidence>
<feature type="region of interest" description="Disordered" evidence="1">
    <location>
        <begin position="174"/>
        <end position="194"/>
    </location>
</feature>
<proteinExistence type="predicted"/>
<dbReference type="AlphaFoldDB" id="A0A212CEH8"/>
<comment type="caution">
    <text evidence="2">The sequence shown here is derived from an EMBL/GenBank/DDBJ whole genome shotgun (WGS) entry which is preliminary data.</text>
</comment>
<dbReference type="EMBL" id="MKHE01000021">
    <property type="protein sequence ID" value="OWK04302.1"/>
    <property type="molecule type" value="Genomic_DNA"/>
</dbReference>
<sequence>VPGRKCAPPRGRPAPERLERHRKLSGRALGPISGRGALSVGQRGGRLAVCVRGSGVLSPLGAGLGRLLGNLDAQSLRSCTSQEGGFQQVTVTHWKIQTTEAAQAGKFPGEVTSGSSPASQGAAAGLTLLRALAPTLIRPEPVSASGRALPGRPGGLGSLYFCEFNLDRSGPLGTVARPPGETGEPLEVSTPRSAPAALAVATSPVGSSDPVKPLSALVMKSLPLRPGL</sequence>
<evidence type="ECO:0000313" key="3">
    <source>
        <dbReference type="Proteomes" id="UP000242450"/>
    </source>
</evidence>
<dbReference type="Proteomes" id="UP000242450">
    <property type="component" value="Chromosome 21"/>
</dbReference>
<organism evidence="2 3">
    <name type="scientific">Cervus elaphus hippelaphus</name>
    <name type="common">European red deer</name>
    <dbReference type="NCBI Taxonomy" id="46360"/>
    <lineage>
        <taxon>Eukaryota</taxon>
        <taxon>Metazoa</taxon>
        <taxon>Chordata</taxon>
        <taxon>Craniata</taxon>
        <taxon>Vertebrata</taxon>
        <taxon>Euteleostomi</taxon>
        <taxon>Mammalia</taxon>
        <taxon>Eutheria</taxon>
        <taxon>Laurasiatheria</taxon>
        <taxon>Artiodactyla</taxon>
        <taxon>Ruminantia</taxon>
        <taxon>Pecora</taxon>
        <taxon>Cervidae</taxon>
        <taxon>Cervinae</taxon>
        <taxon>Cervus</taxon>
    </lineage>
</organism>
<evidence type="ECO:0000256" key="1">
    <source>
        <dbReference type="SAM" id="MobiDB-lite"/>
    </source>
</evidence>
<gene>
    <name evidence="2" type="ORF">Celaphus_00016129</name>
</gene>